<dbReference type="SMART" id="SM00116">
    <property type="entry name" value="CBS"/>
    <property type="match status" value="2"/>
</dbReference>
<protein>
    <submittedName>
        <fullName evidence="5">CBS domain-containing protein</fullName>
    </submittedName>
</protein>
<dbReference type="Gene3D" id="3.10.580.10">
    <property type="entry name" value="CBS-domain"/>
    <property type="match status" value="1"/>
</dbReference>
<reference evidence="5 6" key="1">
    <citation type="submission" date="2020-08" db="EMBL/GenBank/DDBJ databases">
        <title>The Agave Microbiome: Exploring the role of microbial communities in plant adaptations to desert environments.</title>
        <authorList>
            <person name="Partida-Martinez L.P."/>
        </authorList>
    </citation>
    <scope>NUCLEOTIDE SEQUENCE [LARGE SCALE GENOMIC DNA]</scope>
    <source>
        <strain evidence="5 6">AS3.12</strain>
    </source>
</reference>
<dbReference type="InterPro" id="IPR007055">
    <property type="entry name" value="BON_dom"/>
</dbReference>
<comment type="caution">
    <text evidence="5">The sequence shown here is derived from an EMBL/GenBank/DDBJ whole genome shotgun (WGS) entry which is preliminary data.</text>
</comment>
<evidence type="ECO:0000256" key="1">
    <source>
        <dbReference type="ARBA" id="ARBA00023122"/>
    </source>
</evidence>
<accession>A0A7X0JPG2</accession>
<dbReference type="Proteomes" id="UP000585437">
    <property type="component" value="Unassembled WGS sequence"/>
</dbReference>
<dbReference type="CDD" id="cd04586">
    <property type="entry name" value="CBS_pair_BON_assoc"/>
    <property type="match status" value="1"/>
</dbReference>
<dbReference type="AlphaFoldDB" id="A0A7X0JPG2"/>
<feature type="domain" description="CBS" evidence="4">
    <location>
        <begin position="95"/>
        <end position="151"/>
    </location>
</feature>
<feature type="domain" description="CBS" evidence="4">
    <location>
        <begin position="8"/>
        <end position="65"/>
    </location>
</feature>
<dbReference type="PROSITE" id="PS51371">
    <property type="entry name" value="CBS"/>
    <property type="match status" value="2"/>
</dbReference>
<dbReference type="PIRSF" id="PIRSF036990">
    <property type="entry name" value="UCP036990_CBS_BON"/>
    <property type="match status" value="1"/>
</dbReference>
<dbReference type="EMBL" id="JACHBU010000010">
    <property type="protein sequence ID" value="MBB6510729.1"/>
    <property type="molecule type" value="Genomic_DNA"/>
</dbReference>
<evidence type="ECO:0000313" key="6">
    <source>
        <dbReference type="Proteomes" id="UP000585437"/>
    </source>
</evidence>
<dbReference type="InterPro" id="IPR017080">
    <property type="entry name" value="UCP036990_CBS_BON"/>
</dbReference>
<feature type="domain" description="BON" evidence="3">
    <location>
        <begin position="152"/>
        <end position="222"/>
    </location>
</feature>
<dbReference type="Pfam" id="PF00571">
    <property type="entry name" value="CBS"/>
    <property type="match status" value="2"/>
</dbReference>
<dbReference type="SUPFAM" id="SSF54631">
    <property type="entry name" value="CBS-domain pair"/>
    <property type="match status" value="1"/>
</dbReference>
<evidence type="ECO:0000313" key="5">
    <source>
        <dbReference type="EMBL" id="MBB6510729.1"/>
    </source>
</evidence>
<dbReference type="PANTHER" id="PTHR43080">
    <property type="entry name" value="CBS DOMAIN-CONTAINING PROTEIN CBSX3, MITOCHONDRIAL"/>
    <property type="match status" value="1"/>
</dbReference>
<name>A0A7X0JPG2_9HYPH</name>
<dbReference type="RefSeq" id="WP_184655839.1">
    <property type="nucleotide sequence ID" value="NZ_JACHBU010000010.1"/>
</dbReference>
<evidence type="ECO:0000256" key="2">
    <source>
        <dbReference type="PROSITE-ProRule" id="PRU00703"/>
    </source>
</evidence>
<dbReference type="Pfam" id="PF04972">
    <property type="entry name" value="BON"/>
    <property type="match status" value="1"/>
</dbReference>
<proteinExistence type="predicted"/>
<dbReference type="Gene3D" id="3.30.1340.30">
    <property type="match status" value="1"/>
</dbReference>
<keyword evidence="1 2" id="KW-0129">CBS domain</keyword>
<sequence length="233" mass="25348">MQTVRSIMTADPISVHPDAKIWEAANTMLDCGFSGLPVIDNDEQVLGVISESDFLRRGELRSQASPGMWRRLFSSRGALAEDYAKAFGKEVSEVMSSPAITVEPWITVEDAANLMGDRGIKRLPVVENNKLVGIVTRADIIRTLIRQMSASAVDRIDADIKAGLEAEYDRQRWGDTITVAVDATVVTLEGRVLDAREKTAARVAAENTLGVTKVIDQILVVGLPEMPVSPPGF</sequence>
<dbReference type="PANTHER" id="PTHR43080:SF26">
    <property type="entry name" value="REGULATORY PROTEIN"/>
    <property type="match status" value="1"/>
</dbReference>
<evidence type="ECO:0000259" key="4">
    <source>
        <dbReference type="PROSITE" id="PS51371"/>
    </source>
</evidence>
<organism evidence="5 6">
    <name type="scientific">Rhizobium soli</name>
    <dbReference type="NCBI Taxonomy" id="424798"/>
    <lineage>
        <taxon>Bacteria</taxon>
        <taxon>Pseudomonadati</taxon>
        <taxon>Pseudomonadota</taxon>
        <taxon>Alphaproteobacteria</taxon>
        <taxon>Hyphomicrobiales</taxon>
        <taxon>Rhizobiaceae</taxon>
        <taxon>Rhizobium/Agrobacterium group</taxon>
        <taxon>Rhizobium</taxon>
    </lineage>
</organism>
<dbReference type="InterPro" id="IPR000644">
    <property type="entry name" value="CBS_dom"/>
</dbReference>
<dbReference type="PROSITE" id="PS50914">
    <property type="entry name" value="BON"/>
    <property type="match status" value="1"/>
</dbReference>
<evidence type="ECO:0000259" key="3">
    <source>
        <dbReference type="PROSITE" id="PS50914"/>
    </source>
</evidence>
<dbReference type="InterPro" id="IPR046342">
    <property type="entry name" value="CBS_dom_sf"/>
</dbReference>
<gene>
    <name evidence="5" type="ORF">F4695_004121</name>
</gene>
<dbReference type="InterPro" id="IPR051257">
    <property type="entry name" value="Diverse_CBS-Domain"/>
</dbReference>
<keyword evidence="6" id="KW-1185">Reference proteome</keyword>